<feature type="compositionally biased region" description="Pro residues" evidence="1">
    <location>
        <begin position="295"/>
        <end position="311"/>
    </location>
</feature>
<accession>A0AAD7NC09</accession>
<protein>
    <submittedName>
        <fullName evidence="2">Uncharacterized protein</fullName>
    </submittedName>
</protein>
<dbReference type="Proteomes" id="UP001215598">
    <property type="component" value="Unassembled WGS sequence"/>
</dbReference>
<dbReference type="AlphaFoldDB" id="A0AAD7NC09"/>
<evidence type="ECO:0000313" key="3">
    <source>
        <dbReference type="Proteomes" id="UP001215598"/>
    </source>
</evidence>
<feature type="compositionally biased region" description="Low complexity" evidence="1">
    <location>
        <begin position="314"/>
        <end position="323"/>
    </location>
</feature>
<proteinExistence type="predicted"/>
<evidence type="ECO:0000256" key="1">
    <source>
        <dbReference type="SAM" id="MobiDB-lite"/>
    </source>
</evidence>
<comment type="caution">
    <text evidence="2">The sequence shown here is derived from an EMBL/GenBank/DDBJ whole genome shotgun (WGS) entry which is preliminary data.</text>
</comment>
<feature type="region of interest" description="Disordered" evidence="1">
    <location>
        <begin position="266"/>
        <end position="339"/>
    </location>
</feature>
<name>A0AAD7NC09_9AGAR</name>
<feature type="compositionally biased region" description="Basic residues" evidence="1">
    <location>
        <begin position="324"/>
        <end position="339"/>
    </location>
</feature>
<feature type="region of interest" description="Disordered" evidence="1">
    <location>
        <begin position="352"/>
        <end position="377"/>
    </location>
</feature>
<reference evidence="2" key="1">
    <citation type="submission" date="2023-03" db="EMBL/GenBank/DDBJ databases">
        <title>Massive genome expansion in bonnet fungi (Mycena s.s.) driven by repeated elements and novel gene families across ecological guilds.</title>
        <authorList>
            <consortium name="Lawrence Berkeley National Laboratory"/>
            <person name="Harder C.B."/>
            <person name="Miyauchi S."/>
            <person name="Viragh M."/>
            <person name="Kuo A."/>
            <person name="Thoen E."/>
            <person name="Andreopoulos B."/>
            <person name="Lu D."/>
            <person name="Skrede I."/>
            <person name="Drula E."/>
            <person name="Henrissat B."/>
            <person name="Morin E."/>
            <person name="Kohler A."/>
            <person name="Barry K."/>
            <person name="LaButti K."/>
            <person name="Morin E."/>
            <person name="Salamov A."/>
            <person name="Lipzen A."/>
            <person name="Mereny Z."/>
            <person name="Hegedus B."/>
            <person name="Baldrian P."/>
            <person name="Stursova M."/>
            <person name="Weitz H."/>
            <person name="Taylor A."/>
            <person name="Grigoriev I.V."/>
            <person name="Nagy L.G."/>
            <person name="Martin F."/>
            <person name="Kauserud H."/>
        </authorList>
    </citation>
    <scope>NUCLEOTIDE SEQUENCE</scope>
    <source>
        <strain evidence="2">CBHHK182m</strain>
    </source>
</reference>
<keyword evidence="3" id="KW-1185">Reference proteome</keyword>
<feature type="region of interest" description="Disordered" evidence="1">
    <location>
        <begin position="183"/>
        <end position="221"/>
    </location>
</feature>
<feature type="compositionally biased region" description="Pro residues" evidence="1">
    <location>
        <begin position="268"/>
        <end position="284"/>
    </location>
</feature>
<evidence type="ECO:0000313" key="2">
    <source>
        <dbReference type="EMBL" id="KAJ7753445.1"/>
    </source>
</evidence>
<gene>
    <name evidence="2" type="ORF">B0H16DRAFT_1459342</name>
</gene>
<sequence>MSRGGDELAHCLTNLCHPTKYVGTPVRSTTGVEITGNQIVGMIDKVQQMSVKAARFPQGTTNERKDKIASPRGRLKAWLRQDLLTGKLEPLGNQVPRMPQGQLSIVVSSEQHRDMHEPTMNRPSRQFDGMLTAHESSFGNELTNMVKAPAATSHDYAMNRTTLSHPSSPSSTSLAIRFSSPSLAKTTSWTPNNNLLPLPQRPRREDPKMRPTVVLPPPLLPVPRARRPSSLHPPFLSPLHPPFLSPLHPPFLSPLHPPFLSPLHPLSVSPPAPPPPDTQTPAPPHSANTHSSPTAPGPHFPLRPVPHPTAGPPSAQSASAAPRARTRSSARRERRRTRMVCCWRARRRMGIHTTPRRRSAREGRQAAVTSGAQLAARGRRTAYGHAPKKPSQPVQATAPICPATSPHAQFALRVGVRDNVILDEDVLHALVLRRGVAVGAVGSGIGGGGCGVDSVGAAG</sequence>
<dbReference type="EMBL" id="JARKIB010000055">
    <property type="protein sequence ID" value="KAJ7753445.1"/>
    <property type="molecule type" value="Genomic_DNA"/>
</dbReference>
<organism evidence="2 3">
    <name type="scientific">Mycena metata</name>
    <dbReference type="NCBI Taxonomy" id="1033252"/>
    <lineage>
        <taxon>Eukaryota</taxon>
        <taxon>Fungi</taxon>
        <taxon>Dikarya</taxon>
        <taxon>Basidiomycota</taxon>
        <taxon>Agaricomycotina</taxon>
        <taxon>Agaricomycetes</taxon>
        <taxon>Agaricomycetidae</taxon>
        <taxon>Agaricales</taxon>
        <taxon>Marasmiineae</taxon>
        <taxon>Mycenaceae</taxon>
        <taxon>Mycena</taxon>
    </lineage>
</organism>